<keyword evidence="2" id="KW-1185">Reference proteome</keyword>
<dbReference type="AlphaFoldDB" id="A0A6B3QYM0"/>
<dbReference type="SUPFAM" id="SSF56801">
    <property type="entry name" value="Acetyl-CoA synthetase-like"/>
    <property type="match status" value="1"/>
</dbReference>
<organism evidence="1 2">
    <name type="scientific">Psychroflexus aurantiacus</name>
    <dbReference type="NCBI Taxonomy" id="2709310"/>
    <lineage>
        <taxon>Bacteria</taxon>
        <taxon>Pseudomonadati</taxon>
        <taxon>Bacteroidota</taxon>
        <taxon>Flavobacteriia</taxon>
        <taxon>Flavobacteriales</taxon>
        <taxon>Flavobacteriaceae</taxon>
        <taxon>Psychroflexus</taxon>
    </lineage>
</organism>
<name>A0A6B3QYM0_9FLAO</name>
<dbReference type="InterPro" id="IPR042099">
    <property type="entry name" value="ANL_N_sf"/>
</dbReference>
<dbReference type="PANTHER" id="PTHR36932:SF1">
    <property type="entry name" value="CAPSULAR POLYSACCHARIDE BIOSYNTHESIS PROTEIN"/>
    <property type="match status" value="1"/>
</dbReference>
<gene>
    <name evidence="1" type="ORF">G3567_01765</name>
</gene>
<protein>
    <submittedName>
        <fullName evidence="1">Phenylacetate--CoA ligase family protein</fullName>
    </submittedName>
</protein>
<reference evidence="1 2" key="1">
    <citation type="submission" date="2020-02" db="EMBL/GenBank/DDBJ databases">
        <title>Flavobacteriaceae Psychroflexus bacterium YR1-1, complete genome.</title>
        <authorList>
            <person name="Li Y."/>
            <person name="Wu S."/>
        </authorList>
    </citation>
    <scope>NUCLEOTIDE SEQUENCE [LARGE SCALE GENOMIC DNA]</scope>
    <source>
        <strain evidence="1 2">YR1-1</strain>
    </source>
</reference>
<evidence type="ECO:0000313" key="1">
    <source>
        <dbReference type="EMBL" id="NEV92872.1"/>
    </source>
</evidence>
<dbReference type="InterPro" id="IPR053158">
    <property type="entry name" value="CapK_Type1_Caps_Biosynth"/>
</dbReference>
<accession>A0A6B3QYM0</accession>
<sequence>MFVNCFANETPENSVNRFKKILSLKGFPMDEAQKEFESILSVSDADFPSYNEQRREHILDFHLKNNPNYAQFIKKTHYNSWNEIPIMTKADLQKPLGDRLSKGYKKSKVFVSKTSGSSGHPFIFATDKYAHALRWAYTLWLYQQHGIDMNSSFEARFYGIPKDLIGYRKERLKDLLANRHRFDILDLSEDNLHQFLKLFREKPFDYINGYTSSIVLFARFLKEQQVVLSSVCPSLKLCLTTSEMLFPEDRKLLEEQLGVAVVNEYGASELDVIAFENTKGEWQINDKTIYVEVVDEHGFALPHGKEGTVVITSLYNKAHPFIRYELGDRGVIDENSRPGHQILKSLTGRTNAFAVLPNGKKVPALSFYYVTKSLIEDAGQVKEIKIVQEKLSRFVIHYKATVELDDSQKQKMTKAIETYLEKDLTILFERKDELERSESGKLKQFTSKLDS</sequence>
<dbReference type="Proteomes" id="UP000478505">
    <property type="component" value="Unassembled WGS sequence"/>
</dbReference>
<dbReference type="GO" id="GO:0016874">
    <property type="term" value="F:ligase activity"/>
    <property type="evidence" value="ECO:0007669"/>
    <property type="project" value="UniProtKB-KW"/>
</dbReference>
<dbReference type="Gene3D" id="3.40.50.12780">
    <property type="entry name" value="N-terminal domain of ligase-like"/>
    <property type="match status" value="1"/>
</dbReference>
<dbReference type="EMBL" id="JAAIKD010000001">
    <property type="protein sequence ID" value="NEV92872.1"/>
    <property type="molecule type" value="Genomic_DNA"/>
</dbReference>
<comment type="caution">
    <text evidence="1">The sequence shown here is derived from an EMBL/GenBank/DDBJ whole genome shotgun (WGS) entry which is preliminary data.</text>
</comment>
<evidence type="ECO:0000313" key="2">
    <source>
        <dbReference type="Proteomes" id="UP000478505"/>
    </source>
</evidence>
<proteinExistence type="predicted"/>
<keyword evidence="1" id="KW-0436">Ligase</keyword>
<dbReference type="PANTHER" id="PTHR36932">
    <property type="entry name" value="CAPSULAR POLYSACCHARIDE BIOSYNTHESIS PROTEIN"/>
    <property type="match status" value="1"/>
</dbReference>